<dbReference type="OrthoDB" id="9799835at2"/>
<evidence type="ECO:0000313" key="5">
    <source>
        <dbReference type="EMBL" id="CUS93333.1"/>
    </source>
</evidence>
<dbReference type="GO" id="GO:0005829">
    <property type="term" value="C:cytosol"/>
    <property type="evidence" value="ECO:0007669"/>
    <property type="project" value="TreeGrafter"/>
</dbReference>
<keyword evidence="2 6" id="KW-0238">DNA-binding</keyword>
<proteinExistence type="inferred from homology"/>
<evidence type="ECO:0000313" key="8">
    <source>
        <dbReference type="Proteomes" id="UP000182200"/>
    </source>
</evidence>
<organism evidence="6 7">
    <name type="scientific">Candidatus Kryptonium thompsonii</name>
    <dbReference type="NCBI Taxonomy" id="1633631"/>
    <lineage>
        <taxon>Bacteria</taxon>
        <taxon>Pseudomonadati</taxon>
        <taxon>Candidatus Kryptoniota</taxon>
        <taxon>Candidatus Kryptonium</taxon>
    </lineage>
</organism>
<accession>A0A0P1M212</accession>
<dbReference type="InterPro" id="IPR010992">
    <property type="entry name" value="IHF-like_DNA-bd_dom_sf"/>
</dbReference>
<sequence>MTKTELVKILAEQIGLTVEEVERVIDGALAIIMDSLKKGDYVQIRGFGTFRVVKRKARIARNPKKGEIVPLDDRYVPDFKPTREFKQMVIESLRDRILEEKGLKPQSSDISAEEQQGSGEGETL</sequence>
<dbReference type="AlphaFoldDB" id="A0A0P1LTV6"/>
<dbReference type="RefSeq" id="WP_075426417.1">
    <property type="nucleotide sequence ID" value="NZ_CZVI01000034.1"/>
</dbReference>
<feature type="compositionally biased region" description="Low complexity" evidence="4">
    <location>
        <begin position="113"/>
        <end position="124"/>
    </location>
</feature>
<accession>A0A0P1LGY0</accession>
<evidence type="ECO:0000313" key="6">
    <source>
        <dbReference type="EMBL" id="CUU00830.1"/>
    </source>
</evidence>
<dbReference type="Pfam" id="PF00216">
    <property type="entry name" value="Bac_DNA_binding"/>
    <property type="match status" value="1"/>
</dbReference>
<dbReference type="Gene3D" id="4.10.520.10">
    <property type="entry name" value="IHF-like DNA-binding proteins"/>
    <property type="match status" value="1"/>
</dbReference>
<evidence type="ECO:0000313" key="7">
    <source>
        <dbReference type="Proteomes" id="UP000182011"/>
    </source>
</evidence>
<accession>A0A0S4MP46</accession>
<keyword evidence="8" id="KW-1185">Reference proteome</keyword>
<dbReference type="GO" id="GO:0030527">
    <property type="term" value="F:structural constituent of chromatin"/>
    <property type="evidence" value="ECO:0007669"/>
    <property type="project" value="InterPro"/>
</dbReference>
<accession>A0A0P1P7C5</accession>
<dbReference type="SUPFAM" id="SSF47729">
    <property type="entry name" value="IHF-like DNA-binding proteins"/>
    <property type="match status" value="1"/>
</dbReference>
<evidence type="ECO:0000256" key="1">
    <source>
        <dbReference type="ARBA" id="ARBA00010529"/>
    </source>
</evidence>
<accession>A0A0P1LBX5</accession>
<dbReference type="InterPro" id="IPR000119">
    <property type="entry name" value="Hist_DNA-bd"/>
</dbReference>
<dbReference type="EMBL" id="CZVI01000034">
    <property type="protein sequence ID" value="CUS93333.1"/>
    <property type="molecule type" value="Genomic_DNA"/>
</dbReference>
<name>A0A0P1LTV6_9BACT</name>
<accession>A0A0P1LKI9</accession>
<dbReference type="CDD" id="cd13836">
    <property type="entry name" value="IHF_B"/>
    <property type="match status" value="1"/>
</dbReference>
<reference evidence="5 8" key="1">
    <citation type="submission" date="2015-11" db="EMBL/GenBank/DDBJ databases">
        <authorList>
            <person name="Varghese N."/>
        </authorList>
    </citation>
    <scope>NUCLEOTIDE SEQUENCE [LARGE SCALE GENOMIC DNA]</scope>
    <source>
        <strain evidence="5 8">JGI-8</strain>
    </source>
</reference>
<dbReference type="Proteomes" id="UP000182011">
    <property type="component" value="Unassembled WGS sequence"/>
</dbReference>
<dbReference type="GO" id="GO:0003677">
    <property type="term" value="F:DNA binding"/>
    <property type="evidence" value="ECO:0007669"/>
    <property type="project" value="UniProtKB-KW"/>
</dbReference>
<accession>A0A0P1L9F5</accession>
<accession>A0A0P1MCS5</accession>
<protein>
    <submittedName>
        <fullName evidence="6">DNA-binding protein HU-beta</fullName>
    </submittedName>
</protein>
<dbReference type="PRINTS" id="PR01727">
    <property type="entry name" value="DNABINDINGHU"/>
</dbReference>
<accession>A0A0P1LTV6</accession>
<comment type="similarity">
    <text evidence="1 3">Belongs to the bacterial histone-like protein family.</text>
</comment>
<evidence type="ECO:0000256" key="2">
    <source>
        <dbReference type="ARBA" id="ARBA00023125"/>
    </source>
</evidence>
<feature type="region of interest" description="Disordered" evidence="4">
    <location>
        <begin position="100"/>
        <end position="124"/>
    </location>
</feature>
<dbReference type="PANTHER" id="PTHR33175">
    <property type="entry name" value="DNA-BINDING PROTEIN HU"/>
    <property type="match status" value="1"/>
</dbReference>
<evidence type="ECO:0000256" key="3">
    <source>
        <dbReference type="RuleBase" id="RU003939"/>
    </source>
</evidence>
<dbReference type="EMBL" id="FAOP01000001">
    <property type="protein sequence ID" value="CUU00830.1"/>
    <property type="molecule type" value="Genomic_DNA"/>
</dbReference>
<evidence type="ECO:0000256" key="4">
    <source>
        <dbReference type="SAM" id="MobiDB-lite"/>
    </source>
</evidence>
<dbReference type="Proteomes" id="UP000182200">
    <property type="component" value="Unassembled WGS sequence"/>
</dbReference>
<gene>
    <name evidence="6" type="ORF">JGI4_00107</name>
    <name evidence="5" type="ORF">JGI8_01803</name>
</gene>
<dbReference type="SMART" id="SM00411">
    <property type="entry name" value="BHL"/>
    <property type="match status" value="1"/>
</dbReference>
<reference evidence="6 7" key="2">
    <citation type="submission" date="2015-11" db="EMBL/GenBank/DDBJ databases">
        <authorList>
            <person name="Zhang Y."/>
            <person name="Guo Z."/>
        </authorList>
    </citation>
    <scope>NUCLEOTIDE SEQUENCE [LARGE SCALE GENOMIC DNA]</scope>
    <source>
        <strain evidence="6">JGI-4</strain>
    </source>
</reference>
<dbReference type="PANTHER" id="PTHR33175:SF5">
    <property type="entry name" value="INTEGRATION HOST FACTOR SUBUNIT BETA"/>
    <property type="match status" value="1"/>
</dbReference>
<dbReference type="STRING" id="1633631.GCA_001442925_00107"/>